<organism evidence="2">
    <name type="scientific">Spirodela intermedia</name>
    <name type="common">Intermediate duckweed</name>
    <dbReference type="NCBI Taxonomy" id="51605"/>
    <lineage>
        <taxon>Eukaryota</taxon>
        <taxon>Viridiplantae</taxon>
        <taxon>Streptophyta</taxon>
        <taxon>Embryophyta</taxon>
        <taxon>Tracheophyta</taxon>
        <taxon>Spermatophyta</taxon>
        <taxon>Magnoliopsida</taxon>
        <taxon>Liliopsida</taxon>
        <taxon>Araceae</taxon>
        <taxon>Lemnoideae</taxon>
        <taxon>Spirodela</taxon>
    </lineage>
</organism>
<feature type="transmembrane region" description="Helical" evidence="1">
    <location>
        <begin position="58"/>
        <end position="75"/>
    </location>
</feature>
<keyword evidence="1" id="KW-0472">Membrane</keyword>
<evidence type="ECO:0000256" key="1">
    <source>
        <dbReference type="SAM" id="Phobius"/>
    </source>
</evidence>
<accession>A0A7I8I9R3</accession>
<reference evidence="2 3" key="1">
    <citation type="submission" date="2019-12" db="EMBL/GenBank/DDBJ databases">
        <authorList>
            <person name="Scholz U."/>
            <person name="Mascher M."/>
            <person name="Fiebig A."/>
        </authorList>
    </citation>
    <scope>NUCLEOTIDE SEQUENCE</scope>
</reference>
<keyword evidence="1" id="KW-1133">Transmembrane helix</keyword>
<dbReference type="EMBL" id="CACRZD030000001">
    <property type="protein sequence ID" value="CAA6654258.1"/>
    <property type="molecule type" value="Genomic_DNA"/>
</dbReference>
<dbReference type="EMBL" id="LR743588">
    <property type="protein sequence ID" value="CAA2614468.1"/>
    <property type="molecule type" value="Genomic_DNA"/>
</dbReference>
<protein>
    <submittedName>
        <fullName evidence="2">Uncharacterized protein</fullName>
    </submittedName>
</protein>
<keyword evidence="1" id="KW-0812">Transmembrane</keyword>
<evidence type="ECO:0000313" key="2">
    <source>
        <dbReference type="EMBL" id="CAA2614468.1"/>
    </source>
</evidence>
<keyword evidence="3" id="KW-1185">Reference proteome</keyword>
<dbReference type="AlphaFoldDB" id="A0A7I8I9R3"/>
<name>A0A7I8I9R3_SPIIN</name>
<proteinExistence type="predicted"/>
<dbReference type="Proteomes" id="UP001189122">
    <property type="component" value="Unassembled WGS sequence"/>
</dbReference>
<gene>
    <name evidence="2" type="ORF">SI7747_01000848</name>
</gene>
<evidence type="ECO:0000313" key="3">
    <source>
        <dbReference type="Proteomes" id="UP001189122"/>
    </source>
</evidence>
<sequence length="81" mass="8810">MASAGSDGFNWNPTRGFSVRFPVLRDCLGSQKLRFVFWCVFSGGDILAAPATGTSSTGAGLLFFAFVLYLISRALRDRRNA</sequence>